<proteinExistence type="predicted"/>
<evidence type="ECO:0000313" key="2">
    <source>
        <dbReference type="Proteomes" id="UP000294543"/>
    </source>
</evidence>
<sequence>MLILSHVIRGLLATWHRRRNRPPKGFPAAGLDLYDSEDHDHLYVLGHVSSERMTAAVAEYIRHIHFPPDAVVNDPLTVLDGGANRVRATIRQGYATFDLRRVGWYEFSARLFVEPGTRGAWPITYWPGEFG</sequence>
<dbReference type="EMBL" id="SMKP01000026">
    <property type="protein sequence ID" value="TDD22332.1"/>
    <property type="molecule type" value="Genomic_DNA"/>
</dbReference>
<dbReference type="RefSeq" id="WP_132507764.1">
    <property type="nucleotide sequence ID" value="NZ_SMKP01000026.1"/>
</dbReference>
<reference evidence="1 2" key="1">
    <citation type="submission" date="2019-03" db="EMBL/GenBank/DDBJ databases">
        <title>Draft genome sequences of novel Actinobacteria.</title>
        <authorList>
            <person name="Sahin N."/>
            <person name="Ay H."/>
            <person name="Saygin H."/>
        </authorList>
    </citation>
    <scope>NUCLEOTIDE SEQUENCE [LARGE SCALE GENOMIC DNA]</scope>
    <source>
        <strain evidence="1 2">KC712</strain>
    </source>
</reference>
<protein>
    <submittedName>
        <fullName evidence="1">Uncharacterized protein</fullName>
    </submittedName>
</protein>
<dbReference type="AlphaFoldDB" id="A0A4R4WXB4"/>
<organism evidence="1 2">
    <name type="scientific">Nonomuraea diastatica</name>
    <dbReference type="NCBI Taxonomy" id="1848329"/>
    <lineage>
        <taxon>Bacteria</taxon>
        <taxon>Bacillati</taxon>
        <taxon>Actinomycetota</taxon>
        <taxon>Actinomycetes</taxon>
        <taxon>Streptosporangiales</taxon>
        <taxon>Streptosporangiaceae</taxon>
        <taxon>Nonomuraea</taxon>
    </lineage>
</organism>
<dbReference type="Proteomes" id="UP000294543">
    <property type="component" value="Unassembled WGS sequence"/>
</dbReference>
<evidence type="ECO:0000313" key="1">
    <source>
        <dbReference type="EMBL" id="TDD22332.1"/>
    </source>
</evidence>
<comment type="caution">
    <text evidence="1">The sequence shown here is derived from an EMBL/GenBank/DDBJ whole genome shotgun (WGS) entry which is preliminary data.</text>
</comment>
<gene>
    <name evidence="1" type="ORF">E1294_11835</name>
</gene>
<accession>A0A4R4WXB4</accession>
<dbReference type="OrthoDB" id="9010662at2"/>
<keyword evidence="2" id="KW-1185">Reference proteome</keyword>
<name>A0A4R4WXB4_9ACTN</name>